<evidence type="ECO:0000256" key="6">
    <source>
        <dbReference type="ARBA" id="ARBA00022741"/>
    </source>
</evidence>
<feature type="transmembrane region" description="Helical" evidence="15">
    <location>
        <begin position="174"/>
        <end position="199"/>
    </location>
</feature>
<evidence type="ECO:0000256" key="5">
    <source>
        <dbReference type="ARBA" id="ARBA00022729"/>
    </source>
</evidence>
<evidence type="ECO:0000256" key="2">
    <source>
        <dbReference type="ARBA" id="ARBA00004479"/>
    </source>
</evidence>
<evidence type="ECO:0000256" key="1">
    <source>
        <dbReference type="ARBA" id="ARBA00001436"/>
    </source>
</evidence>
<keyword evidence="8" id="KW-0342">GTP-binding</keyword>
<keyword evidence="17" id="KW-1185">Reference proteome</keyword>
<dbReference type="PANTHER" id="PTHR11920">
    <property type="entry name" value="GUANYLYL CYCLASE"/>
    <property type="match status" value="1"/>
</dbReference>
<keyword evidence="9 15" id="KW-0472">Membrane</keyword>
<dbReference type="GO" id="GO:0001653">
    <property type="term" value="F:peptide receptor activity"/>
    <property type="evidence" value="ECO:0007669"/>
    <property type="project" value="TreeGrafter"/>
</dbReference>
<organism evidence="17 18">
    <name type="scientific">Acrobeloides nanus</name>
    <dbReference type="NCBI Taxonomy" id="290746"/>
    <lineage>
        <taxon>Eukaryota</taxon>
        <taxon>Metazoa</taxon>
        <taxon>Ecdysozoa</taxon>
        <taxon>Nematoda</taxon>
        <taxon>Chromadorea</taxon>
        <taxon>Rhabditida</taxon>
        <taxon>Tylenchina</taxon>
        <taxon>Cephalobomorpha</taxon>
        <taxon>Cephaloboidea</taxon>
        <taxon>Cephalobidae</taxon>
        <taxon>Acrobeloides</taxon>
    </lineage>
</organism>
<evidence type="ECO:0000256" key="11">
    <source>
        <dbReference type="ARBA" id="ARBA00023180"/>
    </source>
</evidence>
<dbReference type="InterPro" id="IPR001245">
    <property type="entry name" value="Ser-Thr/Tyr_kinase_cat_dom"/>
</dbReference>
<sequence>MGGIPLHPLDSSSTMNTSSTEDTSSTGQFTHHEQFTHHGQASSNAPLLADAFYLYANALNKTLTQNGTWNISNGSLLSSHMKGVYNGYSGLMVIDESGTRQPIFYIYGLDSNHVQQPYVIISMQGNSTSWQPQYTDRNASTTIWANFGGQKPLSTPTCGFDGSGCPVPFFFANLLYFIIGIIAVLLLIIGILLTAFYIYRLRRREEDRLDSQWQIPFVTLVKPKEKMRQIDHENLNRFVGLSFDGPMFLSVWKFCSRGSLKDIIEKGNLNLDAFFMTTIIRDICEGLSYIHNSPVLQQHGYLTSESCLVDERWQVKLNYYGLKKVHLIRDCWAENEDERPKIETVKSLLKAMQGGK</sequence>
<dbReference type="SUPFAM" id="SSF53822">
    <property type="entry name" value="Periplasmic binding protein-like I"/>
    <property type="match status" value="1"/>
</dbReference>
<dbReference type="Proteomes" id="UP000887540">
    <property type="component" value="Unplaced"/>
</dbReference>
<keyword evidence="10" id="KW-0675">Receptor</keyword>
<proteinExistence type="predicted"/>
<accession>A0A914C6E2</accession>
<keyword evidence="4 15" id="KW-0812">Transmembrane</keyword>
<feature type="region of interest" description="Disordered" evidence="14">
    <location>
        <begin position="1"/>
        <end position="27"/>
    </location>
</feature>
<evidence type="ECO:0000256" key="3">
    <source>
        <dbReference type="ARBA" id="ARBA00012202"/>
    </source>
</evidence>
<dbReference type="PRINTS" id="PR00255">
    <property type="entry name" value="NATPEPTIDER"/>
</dbReference>
<dbReference type="GO" id="GO:0007168">
    <property type="term" value="P:receptor guanylyl cyclase signaling pathway"/>
    <property type="evidence" value="ECO:0007669"/>
    <property type="project" value="TreeGrafter"/>
</dbReference>
<dbReference type="Pfam" id="PF01094">
    <property type="entry name" value="ANF_receptor"/>
    <property type="match status" value="1"/>
</dbReference>
<dbReference type="WBParaSite" id="ACRNAN_Path_32.g120.t1">
    <property type="protein sequence ID" value="ACRNAN_Path_32.g120.t1"/>
    <property type="gene ID" value="ACRNAN_Path_32.g120"/>
</dbReference>
<dbReference type="InterPro" id="IPR001828">
    <property type="entry name" value="ANF_lig-bd_rcpt"/>
</dbReference>
<keyword evidence="11" id="KW-0325">Glycoprotein</keyword>
<keyword evidence="6" id="KW-0547">Nucleotide-binding</keyword>
<keyword evidence="7 15" id="KW-1133">Transmembrane helix</keyword>
<keyword evidence="12" id="KW-0456">Lyase</keyword>
<protein>
    <recommendedName>
        <fullName evidence="3">guanylate cyclase</fullName>
        <ecNumber evidence="3">4.6.1.2</ecNumber>
    </recommendedName>
</protein>
<dbReference type="GO" id="GO:0004383">
    <property type="term" value="F:guanylate cyclase activity"/>
    <property type="evidence" value="ECO:0007669"/>
    <property type="project" value="UniProtKB-EC"/>
</dbReference>
<dbReference type="PANTHER" id="PTHR11920:SF495">
    <property type="entry name" value="RECEPTOR-TYPE GUANYLATE CYCLASE GCY-7"/>
    <property type="match status" value="1"/>
</dbReference>
<keyword evidence="13" id="KW-0141">cGMP biosynthesis</keyword>
<dbReference type="AlphaFoldDB" id="A0A914C6E2"/>
<dbReference type="InterPro" id="IPR011009">
    <property type="entry name" value="Kinase-like_dom_sf"/>
</dbReference>
<dbReference type="InterPro" id="IPR050401">
    <property type="entry name" value="Cyclic_nucleotide_synthase"/>
</dbReference>
<feature type="compositionally biased region" description="Polar residues" evidence="14">
    <location>
        <begin position="10"/>
        <end position="27"/>
    </location>
</feature>
<feature type="domain" description="Protein kinase" evidence="16">
    <location>
        <begin position="171"/>
        <end position="356"/>
    </location>
</feature>
<dbReference type="GO" id="GO:0004016">
    <property type="term" value="F:adenylate cyclase activity"/>
    <property type="evidence" value="ECO:0007669"/>
    <property type="project" value="TreeGrafter"/>
</dbReference>
<dbReference type="Pfam" id="PF07714">
    <property type="entry name" value="PK_Tyr_Ser-Thr"/>
    <property type="match status" value="1"/>
</dbReference>
<name>A0A914C6E2_9BILA</name>
<dbReference type="GO" id="GO:0004672">
    <property type="term" value="F:protein kinase activity"/>
    <property type="evidence" value="ECO:0007669"/>
    <property type="project" value="InterPro"/>
</dbReference>
<evidence type="ECO:0000256" key="4">
    <source>
        <dbReference type="ARBA" id="ARBA00022692"/>
    </source>
</evidence>
<evidence type="ECO:0000313" key="17">
    <source>
        <dbReference type="Proteomes" id="UP000887540"/>
    </source>
</evidence>
<evidence type="ECO:0000313" key="18">
    <source>
        <dbReference type="WBParaSite" id="ACRNAN_Path_32.g120.t1"/>
    </source>
</evidence>
<comment type="subcellular location">
    <subcellularLocation>
        <location evidence="2">Membrane</location>
        <topology evidence="2">Single-pass type I membrane protein</topology>
    </subcellularLocation>
</comment>
<evidence type="ECO:0000256" key="13">
    <source>
        <dbReference type="ARBA" id="ARBA00023293"/>
    </source>
</evidence>
<evidence type="ECO:0000256" key="9">
    <source>
        <dbReference type="ARBA" id="ARBA00023136"/>
    </source>
</evidence>
<dbReference type="GO" id="GO:0005524">
    <property type="term" value="F:ATP binding"/>
    <property type="evidence" value="ECO:0007669"/>
    <property type="project" value="InterPro"/>
</dbReference>
<dbReference type="InterPro" id="IPR001170">
    <property type="entry name" value="ANPR/GUC"/>
</dbReference>
<comment type="catalytic activity">
    <reaction evidence="1">
        <text>GTP = 3',5'-cyclic GMP + diphosphate</text>
        <dbReference type="Rhea" id="RHEA:13665"/>
        <dbReference type="ChEBI" id="CHEBI:33019"/>
        <dbReference type="ChEBI" id="CHEBI:37565"/>
        <dbReference type="ChEBI" id="CHEBI:57746"/>
        <dbReference type="EC" id="4.6.1.2"/>
    </reaction>
</comment>
<keyword evidence="5" id="KW-0732">Signal</keyword>
<dbReference type="GO" id="GO:0005525">
    <property type="term" value="F:GTP binding"/>
    <property type="evidence" value="ECO:0007669"/>
    <property type="project" value="UniProtKB-KW"/>
</dbReference>
<evidence type="ECO:0000256" key="12">
    <source>
        <dbReference type="ARBA" id="ARBA00023239"/>
    </source>
</evidence>
<dbReference type="SUPFAM" id="SSF56112">
    <property type="entry name" value="Protein kinase-like (PK-like)"/>
    <property type="match status" value="1"/>
</dbReference>
<evidence type="ECO:0000256" key="8">
    <source>
        <dbReference type="ARBA" id="ARBA00023134"/>
    </source>
</evidence>
<dbReference type="Gene3D" id="3.40.50.2300">
    <property type="match status" value="1"/>
</dbReference>
<dbReference type="InterPro" id="IPR028082">
    <property type="entry name" value="Peripla_BP_I"/>
</dbReference>
<evidence type="ECO:0000259" key="16">
    <source>
        <dbReference type="PROSITE" id="PS50011"/>
    </source>
</evidence>
<dbReference type="GO" id="GO:0005886">
    <property type="term" value="C:plasma membrane"/>
    <property type="evidence" value="ECO:0007669"/>
    <property type="project" value="TreeGrafter"/>
</dbReference>
<reference evidence="18" key="1">
    <citation type="submission" date="2022-11" db="UniProtKB">
        <authorList>
            <consortium name="WormBaseParasite"/>
        </authorList>
    </citation>
    <scope>IDENTIFICATION</scope>
</reference>
<evidence type="ECO:0000256" key="14">
    <source>
        <dbReference type="SAM" id="MobiDB-lite"/>
    </source>
</evidence>
<dbReference type="Gene3D" id="1.10.510.10">
    <property type="entry name" value="Transferase(Phosphotransferase) domain 1"/>
    <property type="match status" value="1"/>
</dbReference>
<dbReference type="EC" id="4.6.1.2" evidence="3"/>
<evidence type="ECO:0000256" key="7">
    <source>
        <dbReference type="ARBA" id="ARBA00022989"/>
    </source>
</evidence>
<evidence type="ECO:0000256" key="15">
    <source>
        <dbReference type="SAM" id="Phobius"/>
    </source>
</evidence>
<evidence type="ECO:0000256" key="10">
    <source>
        <dbReference type="ARBA" id="ARBA00023170"/>
    </source>
</evidence>
<dbReference type="PROSITE" id="PS50011">
    <property type="entry name" value="PROTEIN_KINASE_DOM"/>
    <property type="match status" value="1"/>
</dbReference>
<dbReference type="InterPro" id="IPR000719">
    <property type="entry name" value="Prot_kinase_dom"/>
</dbReference>